<gene>
    <name evidence="3" type="primary">NCS2</name>
    <name evidence="3" type="synonym">CTU2</name>
    <name evidence="4" type="ORF">FIBSPDRAFT_937715</name>
</gene>
<protein>
    <recommendedName>
        <fullName evidence="3">Cytoplasmic tRNA 2-thiolation protein 2</fullName>
    </recommendedName>
</protein>
<reference evidence="4 5" key="1">
    <citation type="journal article" date="2016" name="Mol. Biol. Evol.">
        <title>Comparative Genomics of Early-Diverging Mushroom-Forming Fungi Provides Insights into the Origins of Lignocellulose Decay Capabilities.</title>
        <authorList>
            <person name="Nagy L.G."/>
            <person name="Riley R."/>
            <person name="Tritt A."/>
            <person name="Adam C."/>
            <person name="Daum C."/>
            <person name="Floudas D."/>
            <person name="Sun H."/>
            <person name="Yadav J.S."/>
            <person name="Pangilinan J."/>
            <person name="Larsson K.H."/>
            <person name="Matsuura K."/>
            <person name="Barry K."/>
            <person name="Labutti K."/>
            <person name="Kuo R."/>
            <person name="Ohm R.A."/>
            <person name="Bhattacharya S.S."/>
            <person name="Shirouzu T."/>
            <person name="Yoshinaga Y."/>
            <person name="Martin F.M."/>
            <person name="Grigoriev I.V."/>
            <person name="Hibbett D.S."/>
        </authorList>
    </citation>
    <scope>NUCLEOTIDE SEQUENCE [LARGE SCALE GENOMIC DNA]</scope>
    <source>
        <strain evidence="4 5">CBS 109695</strain>
    </source>
</reference>
<keyword evidence="5" id="KW-1185">Reference proteome</keyword>
<evidence type="ECO:0000256" key="2">
    <source>
        <dbReference type="ARBA" id="ARBA00022694"/>
    </source>
</evidence>
<dbReference type="Pfam" id="PF10288">
    <property type="entry name" value="CTU2"/>
    <property type="match status" value="1"/>
</dbReference>
<dbReference type="HAMAP" id="MF_03054">
    <property type="entry name" value="CTU2"/>
    <property type="match status" value="1"/>
</dbReference>
<comment type="function">
    <text evidence="3">Plays a central role in 2-thiolation of mcm(5)S(2)U at tRNA wobble positions of tRNA(Lys), tRNA(Glu) and tRNA(Gln). May act by forming a heterodimer with NCS6 that ligates sulfur from thiocarboxylated URM1 onto the uridine of tRNAs at wobble position. Prior mcm(5) tRNA modification by the elongator complex is required for 2-thiolation. May also be involved in protein urmylation.</text>
</comment>
<evidence type="ECO:0000256" key="3">
    <source>
        <dbReference type="HAMAP-Rule" id="MF_03054"/>
    </source>
</evidence>
<name>A0A165ZX29_9AGAM</name>
<dbReference type="PANTHER" id="PTHR20882">
    <property type="entry name" value="CYTOPLASMIC TRNA 2-THIOLATION PROTEIN 2"/>
    <property type="match status" value="1"/>
</dbReference>
<organism evidence="4 5">
    <name type="scientific">Athelia psychrophila</name>
    <dbReference type="NCBI Taxonomy" id="1759441"/>
    <lineage>
        <taxon>Eukaryota</taxon>
        <taxon>Fungi</taxon>
        <taxon>Dikarya</taxon>
        <taxon>Basidiomycota</taxon>
        <taxon>Agaricomycotina</taxon>
        <taxon>Agaricomycetes</taxon>
        <taxon>Agaricomycetidae</taxon>
        <taxon>Atheliales</taxon>
        <taxon>Atheliaceae</taxon>
        <taxon>Athelia</taxon>
    </lineage>
</organism>
<evidence type="ECO:0000313" key="5">
    <source>
        <dbReference type="Proteomes" id="UP000076532"/>
    </source>
</evidence>
<comment type="subcellular location">
    <subcellularLocation>
        <location evidence="3">Cytoplasm</location>
    </subcellularLocation>
</comment>
<dbReference type="GO" id="GO:0032447">
    <property type="term" value="P:protein urmylation"/>
    <property type="evidence" value="ECO:0007669"/>
    <property type="project" value="UniProtKB-UniRule"/>
</dbReference>
<dbReference type="PANTHER" id="PTHR20882:SF14">
    <property type="entry name" value="CYTOPLASMIC TRNA 2-THIOLATION PROTEIN 2"/>
    <property type="match status" value="1"/>
</dbReference>
<dbReference type="GO" id="GO:0005829">
    <property type="term" value="C:cytosol"/>
    <property type="evidence" value="ECO:0007669"/>
    <property type="project" value="TreeGrafter"/>
</dbReference>
<dbReference type="UniPathway" id="UPA00988"/>
<dbReference type="STRING" id="436010.A0A165ZX29"/>
<evidence type="ECO:0000313" key="4">
    <source>
        <dbReference type="EMBL" id="KZP11021.1"/>
    </source>
</evidence>
<comment type="pathway">
    <text evidence="3">tRNA modification; 5-methoxycarbonylmethyl-2-thiouridine-tRNA biosynthesis.</text>
</comment>
<accession>A0A165ZX29</accession>
<dbReference type="GO" id="GO:0000049">
    <property type="term" value="F:tRNA binding"/>
    <property type="evidence" value="ECO:0007669"/>
    <property type="project" value="InterPro"/>
</dbReference>
<dbReference type="GO" id="GO:0016783">
    <property type="term" value="F:sulfurtransferase activity"/>
    <property type="evidence" value="ECO:0007669"/>
    <property type="project" value="TreeGrafter"/>
</dbReference>
<dbReference type="InterPro" id="IPR014729">
    <property type="entry name" value="Rossmann-like_a/b/a_fold"/>
</dbReference>
<dbReference type="InterPro" id="IPR019407">
    <property type="entry name" value="CTU2"/>
</dbReference>
<dbReference type="OrthoDB" id="25129at2759"/>
<dbReference type="GO" id="GO:0016779">
    <property type="term" value="F:nucleotidyltransferase activity"/>
    <property type="evidence" value="ECO:0007669"/>
    <property type="project" value="UniProtKB-UniRule"/>
</dbReference>
<sequence length="523" mass="55549">MSESCGNPAAETDALMARRTKFDRSRDCVKCKTNTGNIVIRHAVYCKDCFTPLQITKLKRTLEPTINAASAAAKGPSRNKLRADGNLAIGISGGLGSTVLLDLIARCYYSTDGSTKTKGKGGTKHPRNNESIWREARVFYIEMCGAYPESASRDRTDEIRLIVEKYPAFEFCPLRIEDAFDPAWWARVGGRSPEKEHAMGVNLASEDLLLGSVSSPTGSPCAALRAYLSSLPTATATQSAIANLTRLLLLYTATSTGSSHLLLGTTLTSLSIGLISGVAVGGGFVVREEAGEQWAPRGGTSASAVKIVRPLKDMGMKECAAWAWWNGLAVVGKENVSGGRQGIGGLTKDFIVGLERDYPSTVSTIARTCAKLAPKAAASERCVLCERPAQKGVQEWKARISIRSVRDANTDASQAAPPPKLNPPHDGHQLPPTLALTPHLCYACHTTFTSRSSRSAAHLAKGVALGAQGGPVPLPAWVASRMHEFGSGGDSAGHAGGDKEVWQGKQMGAGEMQAVVGEFLLEE</sequence>
<dbReference type="EMBL" id="KV417669">
    <property type="protein sequence ID" value="KZP11021.1"/>
    <property type="molecule type" value="Genomic_DNA"/>
</dbReference>
<keyword evidence="2 3" id="KW-0819">tRNA processing</keyword>
<dbReference type="GO" id="GO:0002143">
    <property type="term" value="P:tRNA wobble position uridine thiolation"/>
    <property type="evidence" value="ECO:0007669"/>
    <property type="project" value="TreeGrafter"/>
</dbReference>
<comment type="similarity">
    <text evidence="3">Belongs to the CTU2/NCS2 family.</text>
</comment>
<keyword evidence="1 3" id="KW-0963">Cytoplasm</keyword>
<dbReference type="Proteomes" id="UP000076532">
    <property type="component" value="Unassembled WGS sequence"/>
</dbReference>
<dbReference type="AlphaFoldDB" id="A0A165ZX29"/>
<dbReference type="Gene3D" id="3.40.50.620">
    <property type="entry name" value="HUPs"/>
    <property type="match status" value="1"/>
</dbReference>
<evidence type="ECO:0000256" key="1">
    <source>
        <dbReference type="ARBA" id="ARBA00022490"/>
    </source>
</evidence>
<proteinExistence type="inferred from homology"/>